<dbReference type="Pfam" id="PF05615">
    <property type="entry name" value="THOC7"/>
    <property type="match status" value="1"/>
</dbReference>
<sequence>MSSEDDYMKTRLLIDGEGTGEDRRLNTLYKNILKWVDEDKNTSQSLYQRIMTQISYSEWSMKKSLLVESMNQEELQNYEDLVNAIGDGVLESKNDIQDSKMELKEAGQIRLNKLEYDALAKAISKYPSRDTCLTGLSTLQSELGQLRRIETQLDSKFDIRKKKQFHVLLHSIGQLHELIEENAEETVNDDLMDGVTPSDLNTSNVSSTPEQEVDFS</sequence>
<keyword evidence="7" id="KW-1185">Reference proteome</keyword>
<evidence type="ECO:0000256" key="1">
    <source>
        <dbReference type="ARBA" id="ARBA00004123"/>
    </source>
</evidence>
<dbReference type="GO" id="GO:0000445">
    <property type="term" value="C:THO complex part of transcription export complex"/>
    <property type="evidence" value="ECO:0007669"/>
    <property type="project" value="InterPro"/>
</dbReference>
<feature type="region of interest" description="Disordered" evidence="5">
    <location>
        <begin position="190"/>
        <end position="216"/>
    </location>
</feature>
<dbReference type="Proteomes" id="UP000675881">
    <property type="component" value="Chromosome 1"/>
</dbReference>
<evidence type="ECO:0000256" key="4">
    <source>
        <dbReference type="ARBA" id="ARBA00023242"/>
    </source>
</evidence>
<dbReference type="OrthoDB" id="205166at2759"/>
<evidence type="ECO:0000256" key="2">
    <source>
        <dbReference type="ARBA" id="ARBA00006482"/>
    </source>
</evidence>
<dbReference type="InterPro" id="IPR008501">
    <property type="entry name" value="THOC7/Mft1"/>
</dbReference>
<evidence type="ECO:0000256" key="3">
    <source>
        <dbReference type="ARBA" id="ARBA00023054"/>
    </source>
</evidence>
<dbReference type="PANTHER" id="PTHR23405">
    <property type="entry name" value="MAINTENANCE OF KILLER 16 MAK16 PROTEIN-RELATED"/>
    <property type="match status" value="1"/>
</dbReference>
<dbReference type="GO" id="GO:0006406">
    <property type="term" value="P:mRNA export from nucleus"/>
    <property type="evidence" value="ECO:0007669"/>
    <property type="project" value="TreeGrafter"/>
</dbReference>
<name>A0A7R8H010_LEPSM</name>
<proteinExistence type="inferred from homology"/>
<gene>
    <name evidence="6" type="ORF">LSAA_838</name>
</gene>
<reference evidence="6" key="1">
    <citation type="submission" date="2021-02" db="EMBL/GenBank/DDBJ databases">
        <authorList>
            <person name="Bekaert M."/>
        </authorList>
    </citation>
    <scope>NUCLEOTIDE SEQUENCE</scope>
    <source>
        <strain evidence="6">IoA-00</strain>
    </source>
</reference>
<evidence type="ECO:0000256" key="5">
    <source>
        <dbReference type="SAM" id="MobiDB-lite"/>
    </source>
</evidence>
<feature type="compositionally biased region" description="Polar residues" evidence="5">
    <location>
        <begin position="198"/>
        <end position="210"/>
    </location>
</feature>
<accession>A0A7R8H010</accession>
<dbReference type="AlphaFoldDB" id="A0A7R8H010"/>
<evidence type="ECO:0000313" key="6">
    <source>
        <dbReference type="EMBL" id="CAF2775218.1"/>
    </source>
</evidence>
<dbReference type="GO" id="GO:0006397">
    <property type="term" value="P:mRNA processing"/>
    <property type="evidence" value="ECO:0007669"/>
    <property type="project" value="InterPro"/>
</dbReference>
<dbReference type="EMBL" id="HG994580">
    <property type="protein sequence ID" value="CAF2775218.1"/>
    <property type="molecule type" value="Genomic_DNA"/>
</dbReference>
<evidence type="ECO:0000313" key="7">
    <source>
        <dbReference type="Proteomes" id="UP000675881"/>
    </source>
</evidence>
<comment type="similarity">
    <text evidence="2">Belongs to the THOC7 family.</text>
</comment>
<dbReference type="PANTHER" id="PTHR23405:SF5">
    <property type="entry name" value="THO COMPLEX SUBUNIT 7 HOMOLOG"/>
    <property type="match status" value="1"/>
</dbReference>
<organism evidence="6 7">
    <name type="scientific">Lepeophtheirus salmonis</name>
    <name type="common">Salmon louse</name>
    <name type="synonym">Caligus salmonis</name>
    <dbReference type="NCBI Taxonomy" id="72036"/>
    <lineage>
        <taxon>Eukaryota</taxon>
        <taxon>Metazoa</taxon>
        <taxon>Ecdysozoa</taxon>
        <taxon>Arthropoda</taxon>
        <taxon>Crustacea</taxon>
        <taxon>Multicrustacea</taxon>
        <taxon>Hexanauplia</taxon>
        <taxon>Copepoda</taxon>
        <taxon>Siphonostomatoida</taxon>
        <taxon>Caligidae</taxon>
        <taxon>Lepeophtheirus</taxon>
    </lineage>
</organism>
<protein>
    <submittedName>
        <fullName evidence="6">THOC7</fullName>
    </submittedName>
</protein>
<comment type="subcellular location">
    <subcellularLocation>
        <location evidence="1">Nucleus</location>
    </subcellularLocation>
</comment>
<keyword evidence="4" id="KW-0539">Nucleus</keyword>
<keyword evidence="3" id="KW-0175">Coiled coil</keyword>